<proteinExistence type="predicted"/>
<dbReference type="EMBL" id="KI913115">
    <property type="protein sequence ID" value="ETV87646.1"/>
    <property type="molecule type" value="Genomic_DNA"/>
</dbReference>
<feature type="compositionally biased region" description="Basic and acidic residues" evidence="1">
    <location>
        <begin position="527"/>
        <end position="538"/>
    </location>
</feature>
<dbReference type="GeneID" id="20803142"/>
<dbReference type="VEuPathDB" id="FungiDB:H257_01146"/>
<sequence length="7491" mass="840103">MKKYFHFTLSPSKKKYAAEKQALESALQDIENKKHRLFQPRLGEDDYDDVADDEMSSTESTTTFHIGQIDDEFRYRQLKSRPMTSDSKPSSLTIPRPHSVDDPKFLATIDAIGVPVALHVPKAPPMSSAIVSDSFQHMTRAYAFDSLKQKVPGSIDWVVTDVLVHDEGKGPVRLGAIEVYFGTTLGETRNLIGKFVPNAPKAYAFCHGTEHVEVDALRENSVLVSDVYDGAIRLKMTSAAKSKEEKLKRLMVKDRQQAAFEQFVVRQQLVEPKPIVASTIRVADVKPPPKPPLQSTPPSGLPHEALTTTASLKHTIYHTQTTIDGQECQVKFVYFPTQRRIGIRVKAIHGKTKPATTTVDELAFRTMVGASNDDLSLLEYTLNEANTQSILHSLKLAPSFTDSDDTFIVRLKRFVHVPKMKFRRQKKRVDDDVVTSDIKHSPPPLSKVEAPKLVKHVAAPIKEPRDTKKAVAAPTPPRSLTPTVVDIEPRELKRKRVPTPLPVHDRYHSPTRHTHAKPHAIQVGPAKEYKTKGEDKRGKPLSSEASTPVPALTVPSVDSSNHRRLRASLEIAATKATAPTPLDDDDDDQPSHPMVSKLKAIDTSGIESALKKLRAFVHSGAAIHMYHHEIHKAEIDKVYGPHSKSISLARHCVVAAFLTFVRDQGILLVPHPFEYAVDMAHPTNAAFHELVLAVQDELTVFDSGRTADIHKDIRKCVMDDVGPLVSLVDKLKDDDMDKSVQALAMVEAKLLLVCHVAQWGQPTHLRTSIFEGTFATLTKRETMDLYKLTYVPAKEKPFLPQFIKNQAILEPEFKALLEVLYILIFSYYASPRSSADKKLRYFTSLATTQVDRVQLVLQAIEERQGKLMDIHLAYTDIKSELLLQRVQQLMSCIPRAKVLVKDRTCKLPSFLANVATFLAGTFVLFQQTLVTALASHNNIQMAQTLRFFVELVKAHVSHDSIIPQVSIMGKHLADSLGPRLTGLDKINMERVKAKLDKVTVGGNLCEAVWRQAHTVATNSLLQWKARWDSPLDVATEALDRYVFKAEHECIGEFVVLMPAPSMAADPAEPTRVETIDVSQELQAEHDDMLKHVGAIWANLLESPKKKTGGTHRIAFGLNLRRMELLTPDMLASTNVLYFLSHPLVKHVGVGYALAHNVLRVHIRFYGAGQPSAMDGTATTHVRESNAFNDLLVHIADADGEHVGLFILQNGFHFVMDNLLAQRHVAWQRLRLGGAFYTLLLEDRLVARFSEAVMKKAITKLLATIADNASLLSIHLLQLLMDSIARANNDCDGNDPVLSLMHFIGAAALRLLQTLVRVHASPSTVLDMSSMVPSVELDHLHQKQKYFVACKGMRLLDAMVSAPTFVVSGVLLDETSTYQLCHQLLIDLLLTHEFALRPRALIVHHNLWLAYFLPDVKAEKLEPFVHVVLTSFSQVLLGTASEVFWFSTSVVCDCGCADSVTWNIDMYESVLHVYLELIQTRSGSRWAQERNMFGVLSLLKMLDTVYVKAMPPASPTKVLLLRTMFTLAQKIKVADNLVKLFEIVPAELLLFFTASSAPSLDVEVFRLLAMLLHFGLQRKVPQLSIEVYAAVVVDIACVVVGTLNPHVMDIIPPLWSDVDLSEITFKSSRTLRLVAAEHAQSLTDESRHGTPSLLMLFVLLVDSKLDKSIHILHFPAILGLCGMLYDKELAEICTRANVLVQLLDVHETSTTLFISTKQQFCIWAVCLICFHVAHNASLAPSVSSQTLKRILQHSYSSLGMINRSRSTRLDSYVQQVNKNGYVGPVEPPPPPRDHVMSGKKPRDPLQNDTLKLLSSLALQLKTLFVSNDANTMRHHASTFHTLNNHVSKTDRLLEWEDNLETAAVSDRDDRTSTLYFILVNAVSCMSTNLMQIKGADEIKVICRSIVGYFIAEELTPPEYFVATYCFALRNIVFAVCRGANLNELWEKQPLNVFLTKLFGFIQQKKVMSTTGLSVGQEFSLELLWGMLMISKGKETWFLQDVDNDMPLQALAPLNFTSAAEISSGKTLPALDRTKLKMLVDCASSQDVVVAEYACASLAIFMQNPDTALFFMCEFGFSRALMLLQQYRNKSPSKSPQYRKSNSIVLTRIDVDAKKYVREVAGASAMYAEGFRLNRDGRACVQLVRFVANCIRIVAKDSSISTDYISTSEKVTKDTFVVLLHRATDPAVLVQVLRGLRSLISVSSPANFDSYFTRHDFDHLHKMCVDGSYTSPVQAMALKCTRLLLNKYTTSIPLCRLMFDDRAKVIELFDHHYLRVKVQAVHLMLDLALIYINPVQMRLLADDFNTPQAKAALSAMLSEFSAILQDPIQKEAGQVLMDILIRLIIQLDLLSFVHDDYIVDAICNMIQAVTSKSNHLPGQETHQDNHMIKPLRPMLCTSLAKVICKGGNAKWFLKPDRLDVVVAVLGQDSTHTELLDVVCILLTLCKEESAIATYLGTYSSHAIRHICYVLGSFYELQMVNVVEVEKGTIDVQDSSPRPPRPTHDDRNTPSGDESDTHISLEVGMLKKCRTMKKRLLLKVYFQKTEELKISRHMYKIYKYCLVLLNMILDACGCDVAEVFGCTCKTKDGCYMCTPADLLRKANAGETFRWLLLAKRIRATEGVMYNRLPDREANCIVFNALRILKSACFNHLFRQQLLDATSAKKMSGQTTAVLMKLRDICGDINNPYVAKQKGSILDAVVVVGQLCSEDGVREFMGVTADISTHLFSIINDRVQVNVLHMLRACLLVLCRVASSEHVVSSKAFKRTIRLTCSLLTMETVVTDCVCFNNIMLFCRNIVAFGKQDMPLIHEYLSGSILRKLGLTMHTTVDSPDKQLIETNLRLVAADTVCYLLFHSSSALRHAMAEEQAPRSSTDSAPIGPSLPTVTGDQPVDASPHDDHTVFAKMGTLWHAHMQNMNSDELSSLGSLDDKLLHVYTALYGAKDETQLFLDLLSIHANIKAPGPILTQQAPSPTVELSPTGPNVAQPVPAFYMLEHSTPSDLRNYTFFGGAMSSHVPGSPFSWKVLRKLMAGLHHRSERLKLSNAQLATVVELLSVCHPNGSKNEVSRSSQWWLVELESEFIRFVHDIVHTHAFLQASDSTFHLSTKTALRYFHSAAVAPRDKDTFSKHFRGFVILHAFANHPASMLKLCHLLTDQPPPSSPAAVTTPDAKAETDAPDDEDRVPRLATECLQGVGLGKRKVTWTKREHGKQPFAMTYFVTDVSHSKLLPYALGVLTSLYEHDARFLLWFLQLDGLDVLVDVLDLELEHQHAPVIPSRVFVLLTTLRLLKESVELRPEAMGVLSANPRIFLRLVDLTSHVKTHVKQVAMALLAAMTTAPWVSQGVYSMQAFEDLPVFGQEIDDSVLLQHKLKQLKSIFGATAVERDGGYVFVDTNTTVDLKKFTTLSNLRFFRMLKLSTLVKLTKALDSWTTLDSKHFMVCADGRPVTMPLWLVEKYVSEDIMSNPTLSSHKRTMVLDIVSKMGVKLARHGNVATDKGHRLTRDDYMSSVDASERKLVATSIWKTIHACVGVPKMERFRFTQQMYRVLLEDHARLLRSRRLDSVPLTEPQGGALYPFELYGFLRTCVLLRSLDMEKIGAMCRRMSSARAFCADMMTGLVVVCRGTVTVSYKPSVFSFQRTKAAQWKRSFGRGEVVWCPSWLSTDPRIERFDWSRFKVDATVHTTVFEWTQALHDATFSSETLSRLSVDISALVDSIVVHKRRPRELWSHEMTSFAVEEAQLRQLQVHCLTVLGHVAQVPDMAKMLVNDISLINVVVGMALSSLEDVVVMAAVQTLQRLCTQDAGIARHLLAIPLDLFQGHSLLDGLVDAIDIWRMSPPLTSEVLVLMRHLYKFVPEVASSIPTTWTEPHYQFFQQCLVQPDNSLIHRNLTALVVEALVQAPSVVSAFTAGGLHWGFARLVHSCDQSLLCDVLHLMLLFCQDEPTRRSLWADRTYHRDLKPTLCAMSTQLEDGFMMERDVKYLDFFNLLLHGHHDPGRCRQYRDYVGARTTLIKTLTGRIVSVELSPEHRLELQVCIECLWRLCFEHQANAKLVMISCDQVTDILAVVANLFERSHHDQAFQISVLHLIRSLCTDLEFATNASAVGLQQQLIECAFSSRPDTMSTTRRCGALQAVNAALEHSSGARSALTSGNLSACLALYLSSSVEPQLQRDAMQFLRFACIDPSVRRMVWQTQNDHPGSIIGWKSTLQTIAQCQTNYVNTRNQVHQELILHTLGLIAELCLDEATARTFCAYEDAVLPRVMFEMATTQASGAIVFQLLRVVVTLAEHMHQWADPRWLLCEQFGTQPQILRLATLLGEKGCNALVLRFLWLWEQQQLPFDSNNLVGDKASHPIHVYAAESLCKLDTTATERTMFLGYLGCHLKRMVRNGCDLGGLNDASSVAGHICACFRHVVDCLSLQDLGSVPDNWLSYFSWSQDPQYIPYAQVWLLMELVVMAFKMYEVELLQLTRSFRQALEFCTRQAICIIESVDSAVTNQTSTQVLCTAFNVLAYCKDRHVCRSRVLFDRMGSLLCQADTSLAITILSSVHALVGNNSTLCLWLAKSKVDILQWLVDLVNVNTDATVETLALAVLHALVAQSYRFAANAIGLDVPFLCVRRSILATPECAYLWLRLIGRLVMVCGATKVYGRIDEPMTRELCYFLMSTAASGLNTESNWRSWHSSTTSVVGSALFHKQLVSEWTSCGSSFVAALLNNILTEPIEDAHRAAHSLSLVKILIGSKNDVLVQTIFSLHREMATIVKHAISFQSPPSPQNQVLLLELLHSLLLSVNENVNGSTLFEPLSDAFAHFDTFPAAYHPVCFDLLSLTLAAKVHLRHPTTPPLGDVLPTVPWSHIVHLVLSGLHSSEYRLQMSSLGLLDALFTYSSQCTVREFDFMDISLLKATLSTILEEFTTDSCLDNRLEAVCRSLEGRLCFAGPFNNSLAMTNSQPRPFMHAMNTKTPALGAHLFQDYGAMYSIALTYTQRLDLDAKTNSVHNLVRHEASHFGWGCSFVVYRTVNSDTFHETAIHAMLVLLYNGLLHSGDGNGEVLANAPFMHCLLRFAASQLYLSLRKMATAFIWKALHRASVPTLYAFCSLVSQCQHRLLGNLYDNIQLETPVVGVVLAARDEYKDLLLSTCGLLCELSAGDTVMSAAITSKDYIRDLLGILQKHRPSQLNAINIQFWTMMERLIDAGFTELHSTNPGLLLHCLHCLALDNSDTLRFQAIYVLYLFCQHPSGLDLLQRIVFPGITRHHVATTDASGDAAPLLPSGHLYALTESLKCNRPRPQRAAMYLVSELCHDPQHATTLRLCRQSPTSVTNLVAHVLAATLGTTHRNRVQFRGNVDVSEPDDQFNLVTGCFALSCLQRLDVHVDVFVDVVCGNKVIVQLFAALGWTNYQVCLPAATLLCQIFRYASTPNLDEAESSTIDDMGDDLGDIALLKGHLRSHPLNRMKCFRHKVTTQIPSYVKLLADWVDWFCSQNHPEAYLAVLGSVLEVLSTSVQLFFPTIYFPIHSSTRIHHQRLLDNVFDLAFGLLDHSSLGDADAATVQVEALGVLAHLCSHVEYPCVRFEHPDAMVKLLALVETAFGKLQLVAGQLLQAVTKHSPVKECIYVHDLLHFIAWINQPSFEPILEPLLHTVKHLVTATPSHHYNATTIATLLLKASGQPQIQTQPQATTFRRIQLHVSVKPRDGLGRNPTFDAQIELDDNVVLHRRLYLPNSMHTELTWLHSTAGRTIRIRLARDTGTEPRDPITVLHVCGTTSLPTVVTGADAAYFIETRVTDATETDLQSLTGPLGQVLKHCVQQMKVAELGLLSGLIGELCKHDDVFCNPDLNLWCFIAYLLQHGSALGDTGQGMQCLRAIAATASTQHPQLRTFVSHVMYLIQLLAIYGMSALSKQVQDTKMSGHSGHHCMRNKESITFLVALADMVAGYGSVSFAEDVMRQLFLEHRGVVMYLCGQHRGMEHACSGYFYIQWHLMRTLPSHTILLSQACFIQMNLRHFVESAHASDDSVDQATKVMLHMVSNSVACHQFVVHNGLHLLGRVAQLLMANNTARGIKHIAPVLRQLVLVASFLSENMLSQVPLPQEVERLFFPSAVTKDVMPFLEILLWPLMPGANGVFTWTDSSVLAAKVLSTVIEMRSSRLLLENHLIHICFRLKGASRVEAVQAAIAMCLECTAWDQKHAVDVIQRVYFVAIRKGIKLGMLSAECTELLPQTTSSKTDQHEVSRKSVVNHSSKRLHVAKSDGKTAIVQEALTPYRDQLLYCLSFTEQHREGRLRDILVRSRKKGISDMLSAVNNAARVLVLVHNVLQMFFETYVSVVSSSHIEYSDVKVKKVRYFCKQLESIAALVVSAVNQMEASYFGVIFAQLHDIKVHSTTNHHHRNNGGDPSECRNTMRGNMKKLLFILKRIIDKKKLKPLLDEQSFVEAEEILSAIRLDFAVNSRRRLGHAALDSASVADFVCEAAEIGGIKKFDQFITSTRYLYMRSMQRDDGTFDNLEDFMMGTSDSMTLKQAVKALLASIWSHAKSICSFPFRMARRLLTRWMCTKAGDALTDGAARSALRSGGSFTIGRSRHHNSTQQLVHAQARVLERRLTSPFPIASVLFCNRHEQAAKGGEVWRVLRQVGLFQAPANTSPMFPMLLKPNFVQDILTGIPDKKQELIVDHLLRPDYNNTVHCCDDVLEQRLTGTEIQLIMLNIEAFLARQDNNDMALYHVQSSTLSVNVWKFVVSPVYHTRLMHAHFVLSDLHRADSLAAAQALWQTLEKGHTLLTQAIRLSPMMKLKATRRKMSERQQQAAAVSRYKSWLPWKWHEYDRDGGEYDAARGTDDIRRKPMGVLYVNYILPVCDRHLDDPLSDQMAWEHLVGEINDGKFPPWVFRVNDPHSSAMVRRVTAAYRAVLRGVIYLTFWRLEEYFLDLQDRSWPDGDVIQLACTRRTRLDEDIIDSIVVYKHFRKAMSELFRVWMLESGSLGLPLWQHWGYFVGGCIFPAVVLYIYLPTLMSYTDYTPRQTDYHMKWFLAGFFSLLFALVMWSIVLLVKKTENFMVQERQQVRFFPVTRHYSNYLALFGLFSELVQHNSIPFSDGVKWATGYKLPGMIKFIGQLGITNFDFIHIGTFKLAYLKSFFAGGILVLFLVVLKCANKFHKTYPALNTRLTKDLPPIVSGLLFVGIVNSFSSLLFCCSCDQYTDNPAAQESCFHQRNGSSEPFLYSYPDLKFTCWSPEHLPLAYVGLMGSAFFIPIGILGAGMSQVLFPLETLDIKFSPIIDLTSQLTKTITAISALFFTFRMQYMISIGFGLNLLLFIVTLLNKTSSIWYIGTAKSVIYVMSVWTSLCAFVNVLLESPSSGPIYYLNVGWFCIACLACAVLGIRLRYRNIREERARRERLRDYQLLNDVSELSRLTDMEEDILRRAAKPLTTEQLEATAPKTFMDAARLKAEQLTSQHLPSHLEDFMRLAKQSAEKPTTSELMFMRRAKRLGHRITAFEDLERLSSHHDKHKSV</sequence>
<feature type="transmembrane region" description="Helical" evidence="2">
    <location>
        <begin position="7313"/>
        <end position="7332"/>
    </location>
</feature>
<dbReference type="OrthoDB" id="77594at2759"/>
<feature type="transmembrane region" description="Helical" evidence="2">
    <location>
        <begin position="7218"/>
        <end position="7244"/>
    </location>
</feature>
<feature type="transmembrane region" description="Helical" evidence="2">
    <location>
        <begin position="7008"/>
        <end position="7029"/>
    </location>
</feature>
<dbReference type="Gene3D" id="1.25.10.10">
    <property type="entry name" value="Leucine-rich Repeat Variant"/>
    <property type="match status" value="1"/>
</dbReference>
<keyword evidence="2" id="KW-1133">Transmembrane helix</keyword>
<feature type="compositionally biased region" description="Basic and acidic residues" evidence="1">
    <location>
        <begin position="1790"/>
        <end position="1800"/>
    </location>
</feature>
<keyword evidence="2" id="KW-0472">Membrane</keyword>
<dbReference type="InterPro" id="IPR011989">
    <property type="entry name" value="ARM-like"/>
</dbReference>
<feature type="region of interest" description="Disordered" evidence="1">
    <location>
        <begin position="2488"/>
        <end position="2514"/>
    </location>
</feature>
<feature type="region of interest" description="Disordered" evidence="1">
    <location>
        <begin position="1779"/>
        <end position="1800"/>
    </location>
</feature>
<feature type="region of interest" description="Disordered" evidence="1">
    <location>
        <begin position="2861"/>
        <end position="2894"/>
    </location>
</feature>
<protein>
    <submittedName>
        <fullName evidence="3">Uncharacterized protein</fullName>
    </submittedName>
</protein>
<keyword evidence="2" id="KW-0812">Transmembrane</keyword>
<dbReference type="InterPro" id="IPR016024">
    <property type="entry name" value="ARM-type_fold"/>
</dbReference>
<feature type="transmembrane region" description="Helical" evidence="2">
    <location>
        <begin position="7110"/>
        <end position="7129"/>
    </location>
</feature>
<feature type="transmembrane region" description="Helical" evidence="2">
    <location>
        <begin position="7281"/>
        <end position="7301"/>
    </location>
</feature>
<feature type="compositionally biased region" description="Basic residues" evidence="1">
    <location>
        <begin position="509"/>
        <end position="518"/>
    </location>
</feature>
<feature type="transmembrane region" description="Helical" evidence="2">
    <location>
        <begin position="6970"/>
        <end position="6988"/>
    </location>
</feature>
<name>W4H7W2_APHAT</name>
<dbReference type="STRING" id="112090.W4H7W2"/>
<organism evidence="3">
    <name type="scientific">Aphanomyces astaci</name>
    <name type="common">Crayfish plague agent</name>
    <dbReference type="NCBI Taxonomy" id="112090"/>
    <lineage>
        <taxon>Eukaryota</taxon>
        <taxon>Sar</taxon>
        <taxon>Stramenopiles</taxon>
        <taxon>Oomycota</taxon>
        <taxon>Saprolegniomycetes</taxon>
        <taxon>Saprolegniales</taxon>
        <taxon>Verrucalvaceae</taxon>
        <taxon>Aphanomyces</taxon>
    </lineage>
</organism>
<feature type="region of interest" description="Disordered" evidence="1">
    <location>
        <begin position="38"/>
        <end position="61"/>
    </location>
</feature>
<dbReference type="RefSeq" id="XP_009822509.1">
    <property type="nucleotide sequence ID" value="XM_009824207.1"/>
</dbReference>
<feature type="region of interest" description="Disordered" evidence="1">
    <location>
        <begin position="458"/>
        <end position="561"/>
    </location>
</feature>
<evidence type="ECO:0000313" key="3">
    <source>
        <dbReference type="EMBL" id="ETV87646.1"/>
    </source>
</evidence>
<evidence type="ECO:0000256" key="2">
    <source>
        <dbReference type="SAM" id="Phobius"/>
    </source>
</evidence>
<evidence type="ECO:0000256" key="1">
    <source>
        <dbReference type="SAM" id="MobiDB-lite"/>
    </source>
</evidence>
<reference evidence="3" key="1">
    <citation type="submission" date="2013-12" db="EMBL/GenBank/DDBJ databases">
        <title>The Genome Sequence of Aphanomyces astaci APO3.</title>
        <authorList>
            <consortium name="The Broad Institute Genomics Platform"/>
            <person name="Russ C."/>
            <person name="Tyler B."/>
            <person name="van West P."/>
            <person name="Dieguez-Uribeondo J."/>
            <person name="Young S.K."/>
            <person name="Zeng Q."/>
            <person name="Gargeya S."/>
            <person name="Fitzgerald M."/>
            <person name="Abouelleil A."/>
            <person name="Alvarado L."/>
            <person name="Chapman S.B."/>
            <person name="Gainer-Dewar J."/>
            <person name="Goldberg J."/>
            <person name="Griggs A."/>
            <person name="Gujja S."/>
            <person name="Hansen M."/>
            <person name="Howarth C."/>
            <person name="Imamovic A."/>
            <person name="Ireland A."/>
            <person name="Larimer J."/>
            <person name="McCowan C."/>
            <person name="Murphy C."/>
            <person name="Pearson M."/>
            <person name="Poon T.W."/>
            <person name="Priest M."/>
            <person name="Roberts A."/>
            <person name="Saif S."/>
            <person name="Shea T."/>
            <person name="Sykes S."/>
            <person name="Wortman J."/>
            <person name="Nusbaum C."/>
            <person name="Birren B."/>
        </authorList>
    </citation>
    <scope>NUCLEOTIDE SEQUENCE [LARGE SCALE GENOMIC DNA]</scope>
    <source>
        <strain evidence="3">APO3</strain>
    </source>
</reference>
<feature type="compositionally biased region" description="Acidic residues" evidence="1">
    <location>
        <begin position="45"/>
        <end position="56"/>
    </location>
</feature>
<gene>
    <name evidence="3" type="ORF">H257_01146</name>
</gene>
<feature type="transmembrane region" description="Helical" evidence="2">
    <location>
        <begin position="7344"/>
        <end position="7364"/>
    </location>
</feature>
<feature type="region of interest" description="Disordered" evidence="1">
    <location>
        <begin position="3154"/>
        <end position="3177"/>
    </location>
</feature>
<accession>W4H7W2</accession>
<dbReference type="SUPFAM" id="SSF48371">
    <property type="entry name" value="ARM repeat"/>
    <property type="match status" value="3"/>
</dbReference>